<dbReference type="GO" id="GO:0003677">
    <property type="term" value="F:DNA binding"/>
    <property type="evidence" value="ECO:0007669"/>
    <property type="project" value="InterPro"/>
</dbReference>
<dbReference type="InterPro" id="IPR050613">
    <property type="entry name" value="Sec_Metabolite_Reg"/>
</dbReference>
<sequence length="1229" mass="135740">MPQAPRKDAQAQRLQDKEAKRARGALSCAECRRLKLKCDKTVPCSSCKRRGCAAICPNGSLITGQGTRFVLADTERLHQKIGQMSDRIRQLEDALAIAQSALVGPSGETHPLLHRDFMKIKSSLELHSASTIGPDGTPIPILSPGSGEASISATPGDGEEEDEDEEKYIDAFGTLAIRDDGAATFYGRSAGQESLLIGEVAASSPTSEAGPSSTQCYLNSPSSSTIVTDNHSDTRYSSQSFDQSQYYAAASEAPLPNNIASAAHGFPLVPTLPAASPPLPNPNAPITLSLLLQYYLPPFAEGMRLIRLYLDQAPWFFGAASEKQVEEEIIPMWYGDEAPGTTTLPGVSSSKQKQRDGTSHDLALLFMIFCFGALTDTCLPPPPDNPSSDRFYQLTKVALTLDPNAPLDVKSTKNGILDRPPSVATVQTMSLMGIYEGLCSGENSIETTWALMGLAAKLSQSIGLHRDSARWKLSPSEVQKRRAFFWELFITDCWQSLATGRLATFSLPFVDCELPFDPDKTIGADGSVQPSFPFWKARFGAECVSAVVQGTLTSRAPKYSIILDLDRKVRDMELPQYASGEAPQGKGLSETMSHFMPQNYRELTLLYIHRCFFAHALSSNPLDPVKSQYAPSFLAGYRSACTILAAVKQQFTLFPAQIARFWVLWTHAFSASVMLASVATHASRSKMAPAALLELKIACDLFENASRYGGRAGKFLPILKRLQGKAQQAYREANSGLPADIPNDIFKASVPDDQKDELSIFSGKTHTLSTKATPVPPPSSRSSRASNSSHSQSDSPQTAFADNPSFANVHESLIVDLNTFQPLIRAQVQNAYRIGQDVFGGGPMVVDPIRKIPAGRLSAPQQSEQLQDGATPHKIEQDHAQQQAFLQAQYHQQQLEREKLESEKLELQRLEHERVERERQELEQQQRLQQRELQRQQDLRQQEMQQQLLAQQEAIRQQQAKEQQDLRQQQERAHQQQKQEQYRQQLELQQQHLEQQAQIAQYQQRQQPPVSQPAYPNPSAIAVPAALPARMPPTQMRHLSHSHSQPALRPAHQVQESQEIFRSMPYASSSTQPGTMARITPQNTGSGPPQHSMYTIPPSEYVVHQHPSPDEMDSTPSYTPPASSYGHPAHQMYTAPTPGASTFMPATYKQQWSAPRNSFAMPVDVPQPQPGSANGFSHQTNGLHQPQPQYQHYTPAGALRGIAADDTSLQETWQSYMNKVGSPRQYFED</sequence>
<feature type="compositionally biased region" description="Low complexity" evidence="5">
    <location>
        <begin position="1114"/>
        <end position="1125"/>
    </location>
</feature>
<feature type="coiled-coil region" evidence="4">
    <location>
        <begin position="74"/>
        <end position="101"/>
    </location>
</feature>
<dbReference type="PROSITE" id="PS50048">
    <property type="entry name" value="ZN2_CY6_FUNGAL_2"/>
    <property type="match status" value="1"/>
</dbReference>
<dbReference type="PROSITE" id="PS00463">
    <property type="entry name" value="ZN2_CY6_FUNGAL_1"/>
    <property type="match status" value="1"/>
</dbReference>
<feature type="compositionally biased region" description="Low complexity" evidence="5">
    <location>
        <begin position="780"/>
        <end position="796"/>
    </location>
</feature>
<feature type="compositionally biased region" description="Polar residues" evidence="5">
    <location>
        <begin position="762"/>
        <end position="772"/>
    </location>
</feature>
<feature type="region of interest" description="Disordered" evidence="5">
    <location>
        <begin position="960"/>
        <end position="983"/>
    </location>
</feature>
<dbReference type="SMART" id="SM00066">
    <property type="entry name" value="GAL4"/>
    <property type="match status" value="1"/>
</dbReference>
<evidence type="ECO:0000256" key="4">
    <source>
        <dbReference type="SAM" id="Coils"/>
    </source>
</evidence>
<feature type="region of interest" description="Disordered" evidence="5">
    <location>
        <begin position="857"/>
        <end position="876"/>
    </location>
</feature>
<name>A0A9P6JLK8_9AGAR</name>
<dbReference type="PROSITE" id="PS51379">
    <property type="entry name" value="4FE4S_FER_2"/>
    <property type="match status" value="1"/>
</dbReference>
<evidence type="ECO:0000256" key="2">
    <source>
        <dbReference type="ARBA" id="ARBA00022723"/>
    </source>
</evidence>
<evidence type="ECO:0000256" key="3">
    <source>
        <dbReference type="ARBA" id="ARBA00023242"/>
    </source>
</evidence>
<evidence type="ECO:0000256" key="1">
    <source>
        <dbReference type="ARBA" id="ARBA00004123"/>
    </source>
</evidence>
<feature type="region of interest" description="Disordered" evidence="5">
    <location>
        <begin position="999"/>
        <end position="1019"/>
    </location>
</feature>
<dbReference type="GO" id="GO:0008270">
    <property type="term" value="F:zinc ion binding"/>
    <property type="evidence" value="ECO:0007669"/>
    <property type="project" value="InterPro"/>
</dbReference>
<keyword evidence="9" id="KW-1185">Reference proteome</keyword>
<dbReference type="PANTHER" id="PTHR31001:SF56">
    <property type="entry name" value="ZN(2)-C6 FUNGAL-TYPE DOMAIN-CONTAINING PROTEIN"/>
    <property type="match status" value="1"/>
</dbReference>
<dbReference type="InterPro" id="IPR007219">
    <property type="entry name" value="XnlR_reg_dom"/>
</dbReference>
<feature type="region of interest" description="Disordered" evidence="5">
    <location>
        <begin position="1106"/>
        <end position="1125"/>
    </location>
</feature>
<feature type="compositionally biased region" description="Polar residues" evidence="5">
    <location>
        <begin position="859"/>
        <end position="868"/>
    </location>
</feature>
<dbReference type="PANTHER" id="PTHR31001">
    <property type="entry name" value="UNCHARACTERIZED TRANSCRIPTIONAL REGULATORY PROTEIN"/>
    <property type="match status" value="1"/>
</dbReference>
<evidence type="ECO:0000256" key="5">
    <source>
        <dbReference type="SAM" id="MobiDB-lite"/>
    </source>
</evidence>
<dbReference type="GO" id="GO:0000981">
    <property type="term" value="F:DNA-binding transcription factor activity, RNA polymerase II-specific"/>
    <property type="evidence" value="ECO:0007669"/>
    <property type="project" value="InterPro"/>
</dbReference>
<feature type="region of interest" description="Disordered" evidence="5">
    <location>
        <begin position="761"/>
        <end position="803"/>
    </location>
</feature>
<keyword evidence="3" id="KW-0539">Nucleus</keyword>
<protein>
    <submittedName>
        <fullName evidence="8">Fungal-specific transcription factor domain-containing protein</fullName>
    </submittedName>
</protein>
<keyword evidence="4" id="KW-0175">Coiled coil</keyword>
<feature type="compositionally biased region" description="Polar residues" evidence="5">
    <location>
        <begin position="1066"/>
        <end position="1093"/>
    </location>
</feature>
<dbReference type="Pfam" id="PF04082">
    <property type="entry name" value="Fungal_trans"/>
    <property type="match status" value="1"/>
</dbReference>
<gene>
    <name evidence="8" type="ORF">CPB83DRAFT_859829</name>
</gene>
<feature type="compositionally biased region" description="Basic and acidic residues" evidence="5">
    <location>
        <begin position="962"/>
        <end position="974"/>
    </location>
</feature>
<dbReference type="SUPFAM" id="SSF57701">
    <property type="entry name" value="Zn2/Cys6 DNA-binding domain"/>
    <property type="match status" value="1"/>
</dbReference>
<dbReference type="GO" id="GO:0005634">
    <property type="term" value="C:nucleus"/>
    <property type="evidence" value="ECO:0007669"/>
    <property type="project" value="UniProtKB-SubCell"/>
</dbReference>
<evidence type="ECO:0000313" key="8">
    <source>
        <dbReference type="EMBL" id="KAF9525286.1"/>
    </source>
</evidence>
<proteinExistence type="predicted"/>
<dbReference type="InterPro" id="IPR036864">
    <property type="entry name" value="Zn2-C6_fun-type_DNA-bd_sf"/>
</dbReference>
<feature type="domain" description="Zn(2)-C6 fungal-type" evidence="6">
    <location>
        <begin position="27"/>
        <end position="56"/>
    </location>
</feature>
<dbReference type="InterPro" id="IPR017896">
    <property type="entry name" value="4Fe4S_Fe-S-bd"/>
</dbReference>
<evidence type="ECO:0000259" key="6">
    <source>
        <dbReference type="PROSITE" id="PS50048"/>
    </source>
</evidence>
<dbReference type="GO" id="GO:0006351">
    <property type="term" value="P:DNA-templated transcription"/>
    <property type="evidence" value="ECO:0007669"/>
    <property type="project" value="InterPro"/>
</dbReference>
<comment type="subcellular location">
    <subcellularLocation>
        <location evidence="1">Nucleus</location>
    </subcellularLocation>
</comment>
<dbReference type="OrthoDB" id="424974at2759"/>
<dbReference type="SMART" id="SM00906">
    <property type="entry name" value="Fungal_trans"/>
    <property type="match status" value="1"/>
</dbReference>
<evidence type="ECO:0000313" key="9">
    <source>
        <dbReference type="Proteomes" id="UP000807306"/>
    </source>
</evidence>
<dbReference type="CDD" id="cd00067">
    <property type="entry name" value="GAL4"/>
    <property type="match status" value="1"/>
</dbReference>
<reference evidence="8" key="1">
    <citation type="submission" date="2020-11" db="EMBL/GenBank/DDBJ databases">
        <authorList>
            <consortium name="DOE Joint Genome Institute"/>
            <person name="Ahrendt S."/>
            <person name="Riley R."/>
            <person name="Andreopoulos W."/>
            <person name="Labutti K."/>
            <person name="Pangilinan J."/>
            <person name="Ruiz-Duenas F.J."/>
            <person name="Barrasa J.M."/>
            <person name="Sanchez-Garcia M."/>
            <person name="Camarero S."/>
            <person name="Miyauchi S."/>
            <person name="Serrano A."/>
            <person name="Linde D."/>
            <person name="Babiker R."/>
            <person name="Drula E."/>
            <person name="Ayuso-Fernandez I."/>
            <person name="Pacheco R."/>
            <person name="Padilla G."/>
            <person name="Ferreira P."/>
            <person name="Barriuso J."/>
            <person name="Kellner H."/>
            <person name="Castanera R."/>
            <person name="Alfaro M."/>
            <person name="Ramirez L."/>
            <person name="Pisabarro A.G."/>
            <person name="Kuo A."/>
            <person name="Tritt A."/>
            <person name="Lipzen A."/>
            <person name="He G."/>
            <person name="Yan M."/>
            <person name="Ng V."/>
            <person name="Cullen D."/>
            <person name="Martin F."/>
            <person name="Rosso M.-N."/>
            <person name="Henrissat B."/>
            <person name="Hibbett D."/>
            <person name="Martinez A.T."/>
            <person name="Grigoriev I.V."/>
        </authorList>
    </citation>
    <scope>NUCLEOTIDE SEQUENCE</scope>
    <source>
        <strain evidence="8">CBS 506.95</strain>
    </source>
</reference>
<evidence type="ECO:0000259" key="7">
    <source>
        <dbReference type="PROSITE" id="PS51379"/>
    </source>
</evidence>
<dbReference type="CDD" id="cd12148">
    <property type="entry name" value="fungal_TF_MHR"/>
    <property type="match status" value="1"/>
</dbReference>
<feature type="region of interest" description="Disordered" evidence="5">
    <location>
        <begin position="129"/>
        <end position="165"/>
    </location>
</feature>
<dbReference type="AlphaFoldDB" id="A0A9P6JLK8"/>
<comment type="caution">
    <text evidence="8">The sequence shown here is derived from an EMBL/GenBank/DDBJ whole genome shotgun (WGS) entry which is preliminary data.</text>
</comment>
<accession>A0A9P6JLK8</accession>
<dbReference type="InterPro" id="IPR001138">
    <property type="entry name" value="Zn2Cys6_DnaBD"/>
</dbReference>
<feature type="region of interest" description="Disordered" evidence="5">
    <location>
        <begin position="1066"/>
        <end position="1096"/>
    </location>
</feature>
<organism evidence="8 9">
    <name type="scientific">Crepidotus variabilis</name>
    <dbReference type="NCBI Taxonomy" id="179855"/>
    <lineage>
        <taxon>Eukaryota</taxon>
        <taxon>Fungi</taxon>
        <taxon>Dikarya</taxon>
        <taxon>Basidiomycota</taxon>
        <taxon>Agaricomycotina</taxon>
        <taxon>Agaricomycetes</taxon>
        <taxon>Agaricomycetidae</taxon>
        <taxon>Agaricales</taxon>
        <taxon>Agaricineae</taxon>
        <taxon>Crepidotaceae</taxon>
        <taxon>Crepidotus</taxon>
    </lineage>
</organism>
<dbReference type="EMBL" id="MU157886">
    <property type="protein sequence ID" value="KAF9525286.1"/>
    <property type="molecule type" value="Genomic_DNA"/>
</dbReference>
<dbReference type="Gene3D" id="4.10.240.10">
    <property type="entry name" value="Zn(2)-C6 fungal-type DNA-binding domain"/>
    <property type="match status" value="1"/>
</dbReference>
<feature type="domain" description="4Fe-4S ferredoxin-type" evidence="7">
    <location>
        <begin position="34"/>
        <end position="66"/>
    </location>
</feature>
<dbReference type="Proteomes" id="UP000807306">
    <property type="component" value="Unassembled WGS sequence"/>
</dbReference>
<keyword evidence="2" id="KW-0479">Metal-binding</keyword>